<organism evidence="7 8">
    <name type="scientific">Halanaerobium praevalens (strain ATCC 33744 / DSM 2228 / GSL)</name>
    <dbReference type="NCBI Taxonomy" id="572479"/>
    <lineage>
        <taxon>Bacteria</taxon>
        <taxon>Bacillati</taxon>
        <taxon>Bacillota</taxon>
        <taxon>Clostridia</taxon>
        <taxon>Halanaerobiales</taxon>
        <taxon>Halanaerobiaceae</taxon>
        <taxon>Halanaerobium</taxon>
    </lineage>
</organism>
<dbReference type="PANTHER" id="PTHR32071">
    <property type="entry name" value="TRANSCRIPTIONAL REGULATORY PROTEIN"/>
    <property type="match status" value="1"/>
</dbReference>
<dbReference type="STRING" id="572479.Hprae_1121"/>
<dbReference type="GO" id="GO:0006355">
    <property type="term" value="P:regulation of DNA-templated transcription"/>
    <property type="evidence" value="ECO:0007669"/>
    <property type="project" value="InterPro"/>
</dbReference>
<sequence length="602" mass="67722">MNIQNRIEKSIKANRPLIGVAVGSGLSAKQVAEGGADFILALSAGYFRNAGVSSLAAMLPFANSNQLNLKFAKKEILPRVKNTPVIFGAFAADITNSDENLLNNIIEAGFIGVNNFPTVGLIDGKYRQALEVNGLGFEKEIKFMQKAVKKGLYTIAFVFEPEQAAKMAAVGVDLICAHLGWTAGGEKGIKNDHKLLEDIKLVRKIFKAAKKVNNDVLTMIYGGGDIKEPAKVNKFYQETDTIGYIGGSTFERIPVELSIKDTVNSFKNYYKLKKENKKLKQELIKKKGFDKLVGQSLIMQEIYDLIDKIANKNVNVLVNGESGTGKELVCRALHYNSQRRNKPFVKINCATIPEKLLESELFGHEKGSFTGANKKRIGKFELADKGTLFLDEVGEIDVNLQAKLLRVLQEKEFERVGSNRTINVDVRIISATNINLRKAVAKGEFREDLFYRLNVVSINTPPLRKHKEDIPLLVNNFIDKIKNKFSIDILKIEPEVFDIFMDYDWPGNVRELKNILERAAILAEDHAIRVKNLPQNLKKLDPNFTENQKNKIPQSLNSHLGLYEKKIIKNALKTNNFNKTKTANFLKISRKTLYNKIKEYEI</sequence>
<dbReference type="InterPro" id="IPR025944">
    <property type="entry name" value="Sigma_54_int_dom_CS"/>
</dbReference>
<gene>
    <name evidence="7" type="ordered locus">Hprae_1121</name>
</gene>
<dbReference type="InterPro" id="IPR027417">
    <property type="entry name" value="P-loop_NTPase"/>
</dbReference>
<dbReference type="EMBL" id="CP002175">
    <property type="protein sequence ID" value="ADO77272.1"/>
    <property type="molecule type" value="Genomic_DNA"/>
</dbReference>
<dbReference type="PANTHER" id="PTHR32071:SF57">
    <property type="entry name" value="C4-DICARBOXYLATE TRANSPORT TRANSCRIPTIONAL REGULATORY PROTEIN DCTD"/>
    <property type="match status" value="1"/>
</dbReference>
<dbReference type="SUPFAM" id="SSF52540">
    <property type="entry name" value="P-loop containing nucleoside triphosphate hydrolases"/>
    <property type="match status" value="1"/>
</dbReference>
<keyword evidence="4" id="KW-0238">DNA-binding</keyword>
<dbReference type="SMART" id="SM00382">
    <property type="entry name" value="AAA"/>
    <property type="match status" value="1"/>
</dbReference>
<dbReference type="eggNOG" id="COG5564">
    <property type="taxonomic scope" value="Bacteria"/>
</dbReference>
<dbReference type="Gene3D" id="1.10.10.60">
    <property type="entry name" value="Homeodomain-like"/>
    <property type="match status" value="1"/>
</dbReference>
<dbReference type="InterPro" id="IPR015813">
    <property type="entry name" value="Pyrv/PenolPyrv_kinase-like_dom"/>
</dbReference>
<dbReference type="InterPro" id="IPR002197">
    <property type="entry name" value="HTH_Fis"/>
</dbReference>
<keyword evidence="5" id="KW-0804">Transcription</keyword>
<dbReference type="Gene3D" id="1.10.8.60">
    <property type="match status" value="1"/>
</dbReference>
<dbReference type="Proteomes" id="UP000006866">
    <property type="component" value="Chromosome"/>
</dbReference>
<evidence type="ECO:0000256" key="4">
    <source>
        <dbReference type="ARBA" id="ARBA00023125"/>
    </source>
</evidence>
<dbReference type="Pfam" id="PF02954">
    <property type="entry name" value="HTH_8"/>
    <property type="match status" value="1"/>
</dbReference>
<evidence type="ECO:0000256" key="1">
    <source>
        <dbReference type="ARBA" id="ARBA00022741"/>
    </source>
</evidence>
<dbReference type="Gene3D" id="3.40.50.300">
    <property type="entry name" value="P-loop containing nucleotide triphosphate hydrolases"/>
    <property type="match status" value="1"/>
</dbReference>
<dbReference type="CDD" id="cd00009">
    <property type="entry name" value="AAA"/>
    <property type="match status" value="1"/>
</dbReference>
<name>E3DLS5_HALPG</name>
<dbReference type="InterPro" id="IPR025943">
    <property type="entry name" value="Sigma_54_int_dom_ATP-bd_2"/>
</dbReference>
<dbReference type="InterPro" id="IPR025662">
    <property type="entry name" value="Sigma_54_int_dom_ATP-bd_1"/>
</dbReference>
<evidence type="ECO:0000256" key="2">
    <source>
        <dbReference type="ARBA" id="ARBA00022840"/>
    </source>
</evidence>
<evidence type="ECO:0000259" key="6">
    <source>
        <dbReference type="PROSITE" id="PS50045"/>
    </source>
</evidence>
<dbReference type="OrthoDB" id="9803970at2"/>
<proteinExistence type="predicted"/>
<dbReference type="PATRIC" id="fig|572479.3.peg.1133"/>
<dbReference type="SUPFAM" id="SSF46689">
    <property type="entry name" value="Homeodomain-like"/>
    <property type="match status" value="1"/>
</dbReference>
<dbReference type="Pfam" id="PF25601">
    <property type="entry name" value="AAA_lid_14"/>
    <property type="match status" value="1"/>
</dbReference>
<dbReference type="PROSITE" id="PS00676">
    <property type="entry name" value="SIGMA54_INTERACT_2"/>
    <property type="match status" value="1"/>
</dbReference>
<dbReference type="GO" id="GO:0043565">
    <property type="term" value="F:sequence-specific DNA binding"/>
    <property type="evidence" value="ECO:0007669"/>
    <property type="project" value="InterPro"/>
</dbReference>
<keyword evidence="8" id="KW-1185">Reference proteome</keyword>
<dbReference type="PROSITE" id="PS00688">
    <property type="entry name" value="SIGMA54_INTERACT_3"/>
    <property type="match status" value="1"/>
</dbReference>
<dbReference type="Pfam" id="PF00158">
    <property type="entry name" value="Sigma54_activat"/>
    <property type="match status" value="1"/>
</dbReference>
<dbReference type="Pfam" id="PF09370">
    <property type="entry name" value="PEP_hydrolase"/>
    <property type="match status" value="1"/>
</dbReference>
<dbReference type="PROSITE" id="PS50045">
    <property type="entry name" value="SIGMA54_INTERACT_4"/>
    <property type="match status" value="1"/>
</dbReference>
<accession>E3DLS5</accession>
<dbReference type="InterPro" id="IPR002078">
    <property type="entry name" value="Sigma_54_int"/>
</dbReference>
<dbReference type="HOGENOM" id="CLU_000445_122_0_9"/>
<keyword evidence="3" id="KW-0805">Transcription regulation</keyword>
<dbReference type="InterPro" id="IPR013785">
    <property type="entry name" value="Aldolase_TIM"/>
</dbReference>
<reference evidence="8" key="1">
    <citation type="submission" date="2010-10" db="EMBL/GenBank/DDBJ databases">
        <title>The complete genome of Halanaerobium praevalens DSM 2228.</title>
        <authorList>
            <consortium name="US DOE Joint Genome Institute (JGI-PGF)"/>
            <person name="Lucas S."/>
            <person name="Copeland A."/>
            <person name="Lapidus A."/>
            <person name="Glavina del Rio T."/>
            <person name="Dalin E."/>
            <person name="Tice H."/>
            <person name="Bruce D."/>
            <person name="Goodwin L."/>
            <person name="Pitluck S."/>
            <person name="Kyrpides N."/>
            <person name="Mavromatis K."/>
            <person name="Ivanova N."/>
            <person name="Ovchinnikova G."/>
            <person name="Chertkov O."/>
            <person name="Detter J.C."/>
            <person name="Han C."/>
            <person name="Larimer F."/>
            <person name="Land M."/>
            <person name="Hauser L."/>
            <person name="Markowitz V."/>
            <person name="Cheng J.-F."/>
            <person name="Hugenholtz P."/>
            <person name="Woyke T."/>
            <person name="Wu D."/>
            <person name="Tindall B."/>
            <person name="Pomrenke H.G."/>
            <person name="Brambilla E."/>
            <person name="Klenk H.-P."/>
            <person name="Eisen J.A."/>
        </authorList>
    </citation>
    <scope>NUCLEOTIDE SEQUENCE [LARGE SCALE GENOMIC DNA]</scope>
    <source>
        <strain evidence="8">ATCC 33744 / DSM 2228 / GSL</strain>
    </source>
</reference>
<dbReference type="InterPro" id="IPR009057">
    <property type="entry name" value="Homeodomain-like_sf"/>
</dbReference>
<dbReference type="KEGG" id="hpk:Hprae_1121"/>
<feature type="domain" description="Sigma-54 factor interaction" evidence="6">
    <location>
        <begin position="292"/>
        <end position="521"/>
    </location>
</feature>
<keyword evidence="1" id="KW-0547">Nucleotide-binding</keyword>
<dbReference type="PRINTS" id="PR01590">
    <property type="entry name" value="HTHFIS"/>
</dbReference>
<dbReference type="InterPro" id="IPR009215">
    <property type="entry name" value="TIM-br_IGPS-like"/>
</dbReference>
<dbReference type="AlphaFoldDB" id="E3DLS5"/>
<dbReference type="InterPro" id="IPR058031">
    <property type="entry name" value="AAA_lid_NorR"/>
</dbReference>
<dbReference type="eggNOG" id="COG2204">
    <property type="taxonomic scope" value="Bacteria"/>
</dbReference>
<dbReference type="PROSITE" id="PS00675">
    <property type="entry name" value="SIGMA54_INTERACT_1"/>
    <property type="match status" value="1"/>
</dbReference>
<evidence type="ECO:0000313" key="8">
    <source>
        <dbReference type="Proteomes" id="UP000006866"/>
    </source>
</evidence>
<evidence type="ECO:0000256" key="5">
    <source>
        <dbReference type="ARBA" id="ARBA00023163"/>
    </source>
</evidence>
<reference evidence="7 8" key="2">
    <citation type="journal article" date="2011" name="Stand. Genomic Sci.">
        <title>Complete genome sequence of the extremely halophilic Halanaerobium praevalens type strain (GSL).</title>
        <authorList>
            <person name="Ivanova N."/>
            <person name="Sikorski J."/>
            <person name="Chertkov O."/>
            <person name="Nolan M."/>
            <person name="Lucas S."/>
            <person name="Hammon N."/>
            <person name="Deshpande S."/>
            <person name="Cheng J.F."/>
            <person name="Tapia R."/>
            <person name="Han C."/>
            <person name="Goodwin L."/>
            <person name="Pitluck S."/>
            <person name="Huntemann M."/>
            <person name="Liolios K."/>
            <person name="Pagani I."/>
            <person name="Mavromatis K."/>
            <person name="Ovchinikova G."/>
            <person name="Pati A."/>
            <person name="Chen A."/>
            <person name="Palaniappan K."/>
            <person name="Land M."/>
            <person name="Hauser L."/>
            <person name="Brambilla E.M."/>
            <person name="Kannan K.P."/>
            <person name="Rohde M."/>
            <person name="Tindall B.J."/>
            <person name="Goker M."/>
            <person name="Detter J.C."/>
            <person name="Woyke T."/>
            <person name="Bristow J."/>
            <person name="Eisen J.A."/>
            <person name="Markowitz V."/>
            <person name="Hugenholtz P."/>
            <person name="Kyrpides N.C."/>
            <person name="Klenk H.P."/>
            <person name="Lapidus A."/>
        </authorList>
    </citation>
    <scope>NUCLEOTIDE SEQUENCE [LARGE SCALE GENOMIC DNA]</scope>
    <source>
        <strain evidence="8">ATCC 33744 / DSM 2228 / GSL</strain>
    </source>
</reference>
<dbReference type="GO" id="GO:0003824">
    <property type="term" value="F:catalytic activity"/>
    <property type="evidence" value="ECO:0007669"/>
    <property type="project" value="InterPro"/>
</dbReference>
<dbReference type="FunFam" id="3.40.50.300:FF:000006">
    <property type="entry name" value="DNA-binding transcriptional regulator NtrC"/>
    <property type="match status" value="1"/>
</dbReference>
<dbReference type="InterPro" id="IPR003593">
    <property type="entry name" value="AAA+_ATPase"/>
</dbReference>
<keyword evidence="2" id="KW-0067">ATP-binding</keyword>
<dbReference type="Gene3D" id="3.20.20.70">
    <property type="entry name" value="Aldolase class I"/>
    <property type="match status" value="1"/>
</dbReference>
<protein>
    <submittedName>
        <fullName evidence="7">Sigma54 specific transcriptional regulator, Fis family</fullName>
    </submittedName>
</protein>
<dbReference type="RefSeq" id="WP_014553302.1">
    <property type="nucleotide sequence ID" value="NC_017455.1"/>
</dbReference>
<dbReference type="SUPFAM" id="SSF51621">
    <property type="entry name" value="Phosphoenolpyruvate/pyruvate domain"/>
    <property type="match status" value="1"/>
</dbReference>
<dbReference type="GO" id="GO:0005524">
    <property type="term" value="F:ATP binding"/>
    <property type="evidence" value="ECO:0007669"/>
    <property type="project" value="UniProtKB-KW"/>
</dbReference>
<evidence type="ECO:0000256" key="3">
    <source>
        <dbReference type="ARBA" id="ARBA00023015"/>
    </source>
</evidence>
<evidence type="ECO:0000313" key="7">
    <source>
        <dbReference type="EMBL" id="ADO77272.1"/>
    </source>
</evidence>